<dbReference type="PROSITE" id="PS51038">
    <property type="entry name" value="BAH"/>
    <property type="match status" value="1"/>
</dbReference>
<reference evidence="9" key="1">
    <citation type="journal article" date="2023" name="Proc. Natl. Acad. Sci. U.S.A.">
        <title>Genomic and structural basis for evolution of tropane alkaloid biosynthesis.</title>
        <authorList>
            <person name="Wanga Y.-J."/>
            <person name="Taina T."/>
            <person name="Yua J.-Y."/>
            <person name="Lia J."/>
            <person name="Xua B."/>
            <person name="Chenc J."/>
            <person name="D'Auriad J.C."/>
            <person name="Huanga J.-P."/>
            <person name="Huanga S.-X."/>
        </authorList>
    </citation>
    <scope>NUCLEOTIDE SEQUENCE [LARGE SCALE GENOMIC DNA]</scope>
    <source>
        <strain evidence="9">cv. KIB-2019</strain>
    </source>
</reference>
<dbReference type="PROSITE" id="PS50016">
    <property type="entry name" value="ZF_PHD_2"/>
    <property type="match status" value="1"/>
</dbReference>
<evidence type="ECO:0000256" key="4">
    <source>
        <dbReference type="PROSITE-ProRule" id="PRU00146"/>
    </source>
</evidence>
<dbReference type="InterPro" id="IPR001025">
    <property type="entry name" value="BAH_dom"/>
</dbReference>
<evidence type="ECO:0008006" key="10">
    <source>
        <dbReference type="Google" id="ProtNLM"/>
    </source>
</evidence>
<dbReference type="GO" id="GO:0003682">
    <property type="term" value="F:chromatin binding"/>
    <property type="evidence" value="ECO:0007669"/>
    <property type="project" value="InterPro"/>
</dbReference>
<feature type="region of interest" description="Disordered" evidence="5">
    <location>
        <begin position="1"/>
        <end position="30"/>
    </location>
</feature>
<name>A0A9Q1QUK2_9SOLA</name>
<dbReference type="Pfam" id="PF25073">
    <property type="entry name" value="DUF7797"/>
    <property type="match status" value="1"/>
</dbReference>
<dbReference type="OrthoDB" id="787137at2759"/>
<evidence type="ECO:0000256" key="2">
    <source>
        <dbReference type="ARBA" id="ARBA00022771"/>
    </source>
</evidence>
<dbReference type="PANTHER" id="PTHR47527">
    <property type="entry name" value="RING/FYVE/PHD ZINC FINGER SUPERFAMILY PROTEIN"/>
    <property type="match status" value="1"/>
</dbReference>
<feature type="domain" description="BAH" evidence="7">
    <location>
        <begin position="710"/>
        <end position="829"/>
    </location>
</feature>
<feature type="compositionally biased region" description="Polar residues" evidence="5">
    <location>
        <begin position="504"/>
        <end position="514"/>
    </location>
</feature>
<dbReference type="SUPFAM" id="SSF57903">
    <property type="entry name" value="FYVE/PHD zinc finger"/>
    <property type="match status" value="1"/>
</dbReference>
<dbReference type="PANTHER" id="PTHR47527:SF3">
    <property type="entry name" value="RING_FYVE_PHD ZINC FINGER SUPERFAMILY PROTEIN"/>
    <property type="match status" value="1"/>
</dbReference>
<accession>A0A9Q1QUK2</accession>
<organism evidence="8 9">
    <name type="scientific">Anisodus acutangulus</name>
    <dbReference type="NCBI Taxonomy" id="402998"/>
    <lineage>
        <taxon>Eukaryota</taxon>
        <taxon>Viridiplantae</taxon>
        <taxon>Streptophyta</taxon>
        <taxon>Embryophyta</taxon>
        <taxon>Tracheophyta</taxon>
        <taxon>Spermatophyta</taxon>
        <taxon>Magnoliopsida</taxon>
        <taxon>eudicotyledons</taxon>
        <taxon>Gunneridae</taxon>
        <taxon>Pentapetalae</taxon>
        <taxon>asterids</taxon>
        <taxon>lamiids</taxon>
        <taxon>Solanales</taxon>
        <taxon>Solanaceae</taxon>
        <taxon>Solanoideae</taxon>
        <taxon>Hyoscyameae</taxon>
        <taxon>Anisodus</taxon>
    </lineage>
</organism>
<dbReference type="InterPro" id="IPR019787">
    <property type="entry name" value="Znf_PHD-finger"/>
</dbReference>
<dbReference type="Gene3D" id="2.30.30.490">
    <property type="match status" value="1"/>
</dbReference>
<dbReference type="SMART" id="SM00249">
    <property type="entry name" value="PHD"/>
    <property type="match status" value="1"/>
</dbReference>
<dbReference type="InterPro" id="IPR011011">
    <property type="entry name" value="Znf_FYVE_PHD"/>
</dbReference>
<dbReference type="Pfam" id="PF00628">
    <property type="entry name" value="PHD"/>
    <property type="match status" value="1"/>
</dbReference>
<feature type="compositionally biased region" description="Basic and acidic residues" evidence="5">
    <location>
        <begin position="9"/>
        <end position="23"/>
    </location>
</feature>
<dbReference type="Pfam" id="PF01426">
    <property type="entry name" value="BAH"/>
    <property type="match status" value="1"/>
</dbReference>
<protein>
    <recommendedName>
        <fullName evidence="10">PHD finger protein</fullName>
    </recommendedName>
</protein>
<comment type="caution">
    <text evidence="8">The sequence shown here is derived from an EMBL/GenBank/DDBJ whole genome shotgun (WGS) entry which is preliminary data.</text>
</comment>
<dbReference type="Gene3D" id="3.30.40.10">
    <property type="entry name" value="Zinc/RING finger domain, C3HC4 (zinc finger)"/>
    <property type="match status" value="1"/>
</dbReference>
<evidence type="ECO:0000259" key="6">
    <source>
        <dbReference type="PROSITE" id="PS50016"/>
    </source>
</evidence>
<dbReference type="AlphaFoldDB" id="A0A9Q1QUK2"/>
<dbReference type="InterPro" id="IPR056699">
    <property type="entry name" value="DUF7797"/>
</dbReference>
<dbReference type="InterPro" id="IPR001965">
    <property type="entry name" value="Znf_PHD"/>
</dbReference>
<dbReference type="InterPro" id="IPR019786">
    <property type="entry name" value="Zinc_finger_PHD-type_CS"/>
</dbReference>
<keyword evidence="9" id="KW-1185">Reference proteome</keyword>
<evidence type="ECO:0000313" key="8">
    <source>
        <dbReference type="EMBL" id="KAJ8527655.1"/>
    </source>
</evidence>
<dbReference type="EMBL" id="JAJAGQ010000023">
    <property type="protein sequence ID" value="KAJ8527655.1"/>
    <property type="molecule type" value="Genomic_DNA"/>
</dbReference>
<evidence type="ECO:0000259" key="7">
    <source>
        <dbReference type="PROSITE" id="PS51038"/>
    </source>
</evidence>
<evidence type="ECO:0000256" key="1">
    <source>
        <dbReference type="ARBA" id="ARBA00022723"/>
    </source>
</evidence>
<feature type="compositionally biased region" description="Polar residues" evidence="5">
    <location>
        <begin position="613"/>
        <end position="630"/>
    </location>
</feature>
<gene>
    <name evidence="8" type="ORF">K7X08_015106</name>
</gene>
<dbReference type="GO" id="GO:0008270">
    <property type="term" value="F:zinc ion binding"/>
    <property type="evidence" value="ECO:0007669"/>
    <property type="project" value="UniProtKB-KW"/>
</dbReference>
<evidence type="ECO:0000256" key="5">
    <source>
        <dbReference type="SAM" id="MobiDB-lite"/>
    </source>
</evidence>
<dbReference type="InterPro" id="IPR043151">
    <property type="entry name" value="BAH_sf"/>
</dbReference>
<keyword evidence="2 4" id="KW-0863">Zinc-finger</keyword>
<feature type="domain" description="PHD-type" evidence="6">
    <location>
        <begin position="391"/>
        <end position="443"/>
    </location>
</feature>
<feature type="compositionally biased region" description="Low complexity" evidence="5">
    <location>
        <begin position="638"/>
        <end position="647"/>
    </location>
</feature>
<dbReference type="InterPro" id="IPR013083">
    <property type="entry name" value="Znf_RING/FYVE/PHD"/>
</dbReference>
<sequence>MDSTVEIQPEVRSDGVGEKRPADDVELEGPAPKKARDVVIGNTKKIAEMVLVLAAMGKIRGGRVPTAAEKEMMAEAREKLAEICQNFAPKAVFPRDAFGAVIEDLGLNKLKEQRLGFCPPKMSIAEKLLIAKEKLKKSAAFSVPAAAYSSQRPQANMATAIENRGPSHVRKFPPDKTSHVVNPSGSFQPASPLVHGTPASSAPLPYQLPTSEVRPVISSGVVSGNPVRDSFLVALPRVERPNFRMDGRPNGSSHMLQVQATSGDQSAVRTPTWSVHPASVPAAKRGPDNKVTAQTAIKVEGEADVISGMAPQMTASRPFISQTTAGNPPTQITAGNPPTTHPRLQGTSFVQSHPLSNTHAEIGKIVQKFLQPRFSAQPAWIPPSRDYMSKSLTCQICKSTINEVDNVMVCDACEKGHHLKCLHTINQKGVPKGEWHCGRCLSMTNGKPLPPKYGRVMRNINASKISTIASAVQSSPDKKASGLYEKVILQKTIANGNVPLKNSPPVTTANNDRNLPSEPKMEKDKEMGGNIIMSGKENMESKDSMRSCSNNLTVSSGDQYLSTSAGSSVDRSYEVKVVELKPQALVKPEIVWHSSDPSQALNHLETNDHAEVANTTEMPSKQFYKTQSMASDARESSGKGNVGNSSSNESIIEEQAVEQINPAETAVATNEDAESSISSADHFQNVDWIGNVLQVADDKYYYQSCLISGFIYSVQDYALVRFENERLIPSKLLAMWEDNKAGTKWVTVNRCYFARELPQSVGRPCLENNNEVYLSTYSSIVMAGLIQGPCEVHPPQNLFTYANGFMMNQKGYFVMSLVDRGQMIIVCLLQLLLACGFYSLLQHWPLDICGGSLKCAKTSPLSASFANNQLSL</sequence>
<evidence type="ECO:0000256" key="3">
    <source>
        <dbReference type="ARBA" id="ARBA00022833"/>
    </source>
</evidence>
<feature type="region of interest" description="Disordered" evidence="5">
    <location>
        <begin position="612"/>
        <end position="647"/>
    </location>
</feature>
<proteinExistence type="predicted"/>
<dbReference type="Proteomes" id="UP001152561">
    <property type="component" value="Unassembled WGS sequence"/>
</dbReference>
<keyword evidence="1" id="KW-0479">Metal-binding</keyword>
<feature type="region of interest" description="Disordered" evidence="5">
    <location>
        <begin position="499"/>
        <end position="523"/>
    </location>
</feature>
<evidence type="ECO:0000313" key="9">
    <source>
        <dbReference type="Proteomes" id="UP001152561"/>
    </source>
</evidence>
<keyword evidence="3" id="KW-0862">Zinc</keyword>
<dbReference type="PROSITE" id="PS01359">
    <property type="entry name" value="ZF_PHD_1"/>
    <property type="match status" value="1"/>
</dbReference>